<dbReference type="InterPro" id="IPR023214">
    <property type="entry name" value="HAD_sf"/>
</dbReference>
<evidence type="ECO:0000256" key="6">
    <source>
        <dbReference type="ARBA" id="ARBA00022792"/>
    </source>
</evidence>
<dbReference type="SUPFAM" id="SSF56784">
    <property type="entry name" value="HAD-like"/>
    <property type="match status" value="1"/>
</dbReference>
<dbReference type="InterPro" id="IPR050365">
    <property type="entry name" value="TIM50"/>
</dbReference>
<gene>
    <name evidence="17" type="ORF">TCAL_08584</name>
</gene>
<comment type="subcellular location">
    <subcellularLocation>
        <location evidence="2 14">Mitochondrion inner membrane</location>
        <topology evidence="2 14">Single-pass membrane protein</topology>
    </subcellularLocation>
</comment>
<keyword evidence="4 14" id="KW-0813">Transport</keyword>
<evidence type="ECO:0000259" key="16">
    <source>
        <dbReference type="PROSITE" id="PS50969"/>
    </source>
</evidence>
<dbReference type="GO" id="GO:0015031">
    <property type="term" value="P:protein transport"/>
    <property type="evidence" value="ECO:0007669"/>
    <property type="project" value="UniProtKB-KW"/>
</dbReference>
<dbReference type="STRING" id="6832.A0A553P1U7"/>
<feature type="compositionally biased region" description="Polar residues" evidence="15">
    <location>
        <begin position="83"/>
        <end position="93"/>
    </location>
</feature>
<dbReference type="Gene3D" id="3.40.50.1000">
    <property type="entry name" value="HAD superfamily/HAD-like"/>
    <property type="match status" value="1"/>
</dbReference>
<dbReference type="EMBL" id="VCGU01000008">
    <property type="protein sequence ID" value="TRY71658.1"/>
    <property type="molecule type" value="Genomic_DNA"/>
</dbReference>
<feature type="region of interest" description="Disordered" evidence="15">
    <location>
        <begin position="388"/>
        <end position="424"/>
    </location>
</feature>
<dbReference type="FunFam" id="3.40.50.1000:FF:000019">
    <property type="entry name" value="Mitochondrial import inner membrane translocase subunit TIM50"/>
    <property type="match status" value="1"/>
</dbReference>
<feature type="region of interest" description="Disordered" evidence="15">
    <location>
        <begin position="79"/>
        <end position="130"/>
    </location>
</feature>
<keyword evidence="11 14" id="KW-0496">Mitochondrion</keyword>
<feature type="compositionally biased region" description="Low complexity" evidence="15">
    <location>
        <begin position="412"/>
        <end position="424"/>
    </location>
</feature>
<evidence type="ECO:0000256" key="11">
    <source>
        <dbReference type="ARBA" id="ARBA00023128"/>
    </source>
</evidence>
<evidence type="ECO:0000256" key="14">
    <source>
        <dbReference type="RuleBase" id="RU365079"/>
    </source>
</evidence>
<dbReference type="OMA" id="RTWKEMN"/>
<organism evidence="17 18">
    <name type="scientific">Tigriopus californicus</name>
    <name type="common">Marine copepod</name>
    <dbReference type="NCBI Taxonomy" id="6832"/>
    <lineage>
        <taxon>Eukaryota</taxon>
        <taxon>Metazoa</taxon>
        <taxon>Ecdysozoa</taxon>
        <taxon>Arthropoda</taxon>
        <taxon>Crustacea</taxon>
        <taxon>Multicrustacea</taxon>
        <taxon>Hexanauplia</taxon>
        <taxon>Copepoda</taxon>
        <taxon>Harpacticoida</taxon>
        <taxon>Harpacticidae</taxon>
        <taxon>Tigriopus</taxon>
    </lineage>
</organism>
<evidence type="ECO:0000256" key="5">
    <source>
        <dbReference type="ARBA" id="ARBA00022692"/>
    </source>
</evidence>
<dbReference type="InterPro" id="IPR036412">
    <property type="entry name" value="HAD-like_sf"/>
</dbReference>
<evidence type="ECO:0000256" key="1">
    <source>
        <dbReference type="ARBA" id="ARBA00002959"/>
    </source>
</evidence>
<dbReference type="PROSITE" id="PS50969">
    <property type="entry name" value="FCP1"/>
    <property type="match status" value="1"/>
</dbReference>
<evidence type="ECO:0000256" key="15">
    <source>
        <dbReference type="SAM" id="MobiDB-lite"/>
    </source>
</evidence>
<dbReference type="PANTHER" id="PTHR12210">
    <property type="entry name" value="DULLARD PROTEIN PHOSPHATASE"/>
    <property type="match status" value="1"/>
</dbReference>
<comment type="subunit">
    <text evidence="13">Component of the TIM23 complex at least composed of Tim23, Tim17 (Tim17a1, Tim17a2 or Tim17b1) and a Tim50.</text>
</comment>
<protein>
    <recommendedName>
        <fullName evidence="14">Mitochondrial import inner membrane translocase subunit TIM50</fullName>
    </recommendedName>
</protein>
<comment type="caution">
    <text evidence="17">The sequence shown here is derived from an EMBL/GenBank/DDBJ whole genome shotgun (WGS) entry which is preliminary data.</text>
</comment>
<feature type="compositionally biased region" description="Basic and acidic residues" evidence="15">
    <location>
        <begin position="388"/>
        <end position="409"/>
    </location>
</feature>
<dbReference type="CDD" id="cd07521">
    <property type="entry name" value="HAD_FCP1-like"/>
    <property type="match status" value="1"/>
</dbReference>
<dbReference type="AlphaFoldDB" id="A0A553P1U7"/>
<feature type="transmembrane region" description="Helical" evidence="14">
    <location>
        <begin position="139"/>
        <end position="158"/>
    </location>
</feature>
<keyword evidence="7 14" id="KW-0653">Protein transport</keyword>
<keyword evidence="9 14" id="KW-1133">Transmembrane helix</keyword>
<proteinExistence type="inferred from homology"/>
<name>A0A553P1U7_TIGCA</name>
<keyword evidence="10 14" id="KW-0811">Translocation</keyword>
<dbReference type="Pfam" id="PF03031">
    <property type="entry name" value="NIF"/>
    <property type="match status" value="1"/>
</dbReference>
<evidence type="ECO:0000256" key="8">
    <source>
        <dbReference type="ARBA" id="ARBA00022946"/>
    </source>
</evidence>
<keyword evidence="12 14" id="KW-0472">Membrane</keyword>
<dbReference type="OrthoDB" id="287041at2759"/>
<dbReference type="Proteomes" id="UP000318571">
    <property type="component" value="Chromosome 7"/>
</dbReference>
<evidence type="ECO:0000256" key="13">
    <source>
        <dbReference type="ARBA" id="ARBA00061911"/>
    </source>
</evidence>
<dbReference type="GO" id="GO:0005744">
    <property type="term" value="C:TIM23 mitochondrial import inner membrane translocase complex"/>
    <property type="evidence" value="ECO:0007669"/>
    <property type="project" value="UniProtKB-UniRule"/>
</dbReference>
<sequence length="424" mass="47877">MSLSILFRAHGPTRAATCLMAQRSTRSVSTTGSWAAVALACPGPLHCGWTGSPLSGSSRGWLSRSHPAYQSLVLRGWADDTRGQSQGPSTRPSPSLADQVMAARSVAPPKSDQSESSPPPSGSNGDGPKPLSPWQKRGYIFLTVVLAGYAVGFIVYFATPEKDEDGNVIQDEFSSLSFPSQHYQRLKSRFFQTKKDLEEPFSDKLLPEPLPEPYHQPKYTVLIELTGLMVHSNWTHKHGWRFQKRPGVDMFLSQIGYPQFELVVYTTENAVTFYPIVDGLDPNNQFIMYRLFRDATRYLNGHHTKDLKALNRDLKRVILIDWDKDSVALSRDNTLLLPKWEGDNSDRSLIGLAQLLQAIKSSDVDDVREVLEYYRQFEDPIEAFRENQRKLQSEMQAEEERKKASENKRRSSFLSLSGFGRSRT</sequence>
<keyword evidence="6" id="KW-0999">Mitochondrion inner membrane</keyword>
<accession>A0A553P1U7</accession>
<evidence type="ECO:0000256" key="2">
    <source>
        <dbReference type="ARBA" id="ARBA00004434"/>
    </source>
</evidence>
<evidence type="ECO:0000256" key="7">
    <source>
        <dbReference type="ARBA" id="ARBA00022927"/>
    </source>
</evidence>
<comment type="function">
    <text evidence="1 14">Essential component of the TIM23 complex, a complex that mediates the translocation of transit peptide-containing proteins across the mitochondrial inner membrane.</text>
</comment>
<dbReference type="InterPro" id="IPR004274">
    <property type="entry name" value="FCP1_dom"/>
</dbReference>
<evidence type="ECO:0000313" key="17">
    <source>
        <dbReference type="EMBL" id="TRY71658.1"/>
    </source>
</evidence>
<keyword evidence="18" id="KW-1185">Reference proteome</keyword>
<evidence type="ECO:0000256" key="4">
    <source>
        <dbReference type="ARBA" id="ARBA00022448"/>
    </source>
</evidence>
<keyword evidence="8 14" id="KW-0809">Transit peptide</keyword>
<evidence type="ECO:0000313" key="18">
    <source>
        <dbReference type="Proteomes" id="UP000318571"/>
    </source>
</evidence>
<reference evidence="17 18" key="1">
    <citation type="journal article" date="2018" name="Nat. Ecol. Evol.">
        <title>Genomic signatures of mitonuclear coevolution across populations of Tigriopus californicus.</title>
        <authorList>
            <person name="Barreto F.S."/>
            <person name="Watson E.T."/>
            <person name="Lima T.G."/>
            <person name="Willett C.S."/>
            <person name="Edmands S."/>
            <person name="Li W."/>
            <person name="Burton R.S."/>
        </authorList>
    </citation>
    <scope>NUCLEOTIDE SEQUENCE [LARGE SCALE GENOMIC DNA]</scope>
    <source>
        <strain evidence="17 18">San Diego</strain>
    </source>
</reference>
<feature type="domain" description="FCP1 homology" evidence="16">
    <location>
        <begin position="214"/>
        <end position="359"/>
    </location>
</feature>
<evidence type="ECO:0000256" key="9">
    <source>
        <dbReference type="ARBA" id="ARBA00022989"/>
    </source>
</evidence>
<keyword evidence="5 14" id="KW-0812">Transmembrane</keyword>
<dbReference type="SMART" id="SM00577">
    <property type="entry name" value="CPDc"/>
    <property type="match status" value="1"/>
</dbReference>
<evidence type="ECO:0000256" key="10">
    <source>
        <dbReference type="ARBA" id="ARBA00023010"/>
    </source>
</evidence>
<comment type="similarity">
    <text evidence="3 14">Belongs to the TIM50 family.</text>
</comment>
<feature type="compositionally biased region" description="Low complexity" evidence="15">
    <location>
        <begin position="108"/>
        <end position="129"/>
    </location>
</feature>
<evidence type="ECO:0000256" key="12">
    <source>
        <dbReference type="ARBA" id="ARBA00023136"/>
    </source>
</evidence>
<evidence type="ECO:0000256" key="3">
    <source>
        <dbReference type="ARBA" id="ARBA00006344"/>
    </source>
</evidence>